<gene>
    <name evidence="5" type="ORF">FKW44_010383</name>
</gene>
<dbReference type="Proteomes" id="UP000595437">
    <property type="component" value="Chromosome 6"/>
</dbReference>
<dbReference type="EMBL" id="CP045895">
    <property type="protein sequence ID" value="QQP49641.1"/>
    <property type="molecule type" value="Genomic_DNA"/>
</dbReference>
<evidence type="ECO:0000256" key="2">
    <source>
        <dbReference type="SAM" id="MobiDB-lite"/>
    </source>
</evidence>
<dbReference type="SUPFAM" id="SSF75553">
    <property type="entry name" value="Smc hinge domain"/>
    <property type="match status" value="1"/>
</dbReference>
<protein>
    <submittedName>
        <fullName evidence="5">Structural maintenance of chromosomes protein 2like</fullName>
    </submittedName>
</protein>
<dbReference type="InterPro" id="IPR036277">
    <property type="entry name" value="SMC_hinge_sf"/>
</dbReference>
<accession>A0A7T8HGN5</accession>
<organism evidence="5 6">
    <name type="scientific">Caligus rogercresseyi</name>
    <name type="common">Sea louse</name>
    <dbReference type="NCBI Taxonomy" id="217165"/>
    <lineage>
        <taxon>Eukaryota</taxon>
        <taxon>Metazoa</taxon>
        <taxon>Ecdysozoa</taxon>
        <taxon>Arthropoda</taxon>
        <taxon>Crustacea</taxon>
        <taxon>Multicrustacea</taxon>
        <taxon>Hexanauplia</taxon>
        <taxon>Copepoda</taxon>
        <taxon>Siphonostomatoida</taxon>
        <taxon>Caligidae</taxon>
        <taxon>Caligus</taxon>
    </lineage>
</organism>
<dbReference type="InterPro" id="IPR010935">
    <property type="entry name" value="SMC_hinge"/>
</dbReference>
<feature type="region of interest" description="Disordered" evidence="2">
    <location>
        <begin position="306"/>
        <end position="325"/>
    </location>
</feature>
<name>A0A7T8HGN5_CALRO</name>
<reference evidence="6" key="1">
    <citation type="submission" date="2021-01" db="EMBL/GenBank/DDBJ databases">
        <title>Caligus Genome Assembly.</title>
        <authorList>
            <person name="Gallardo-Escarate C."/>
        </authorList>
    </citation>
    <scope>NUCLEOTIDE SEQUENCE [LARGE SCALE GENOMIC DNA]</scope>
</reference>
<dbReference type="SUPFAM" id="SSF52540">
    <property type="entry name" value="P-loop containing nucleoside triphosphate hydrolases"/>
    <property type="match status" value="1"/>
</dbReference>
<feature type="domain" description="SMC hinge" evidence="4">
    <location>
        <begin position="2"/>
        <end position="91"/>
    </location>
</feature>
<dbReference type="GO" id="GO:0051276">
    <property type="term" value="P:chromosome organization"/>
    <property type="evidence" value="ECO:0007669"/>
    <property type="project" value="InterPro"/>
</dbReference>
<dbReference type="PANTHER" id="PTHR43977">
    <property type="entry name" value="STRUCTURAL MAINTENANCE OF CHROMOSOMES PROTEIN 3"/>
    <property type="match status" value="1"/>
</dbReference>
<dbReference type="Pfam" id="PF06470">
    <property type="entry name" value="SMC_hinge"/>
    <property type="match status" value="1"/>
</dbReference>
<keyword evidence="1" id="KW-0175">Coiled coil</keyword>
<dbReference type="InterPro" id="IPR003395">
    <property type="entry name" value="RecF/RecN/SMC_N"/>
</dbReference>
<keyword evidence="6" id="KW-1185">Reference proteome</keyword>
<feature type="domain" description="RecF/RecN/SMC N-terminal" evidence="3">
    <location>
        <begin position="251"/>
        <end position="562"/>
    </location>
</feature>
<dbReference type="GO" id="GO:0005524">
    <property type="term" value="F:ATP binding"/>
    <property type="evidence" value="ECO:0007669"/>
    <property type="project" value="InterPro"/>
</dbReference>
<evidence type="ECO:0000259" key="4">
    <source>
        <dbReference type="Pfam" id="PF06470"/>
    </source>
</evidence>
<evidence type="ECO:0000313" key="6">
    <source>
        <dbReference type="Proteomes" id="UP000595437"/>
    </source>
</evidence>
<dbReference type="OrthoDB" id="10255539at2759"/>
<dbReference type="AlphaFoldDB" id="A0A7T8HGN5"/>
<dbReference type="Gene3D" id="3.40.50.300">
    <property type="entry name" value="P-loop containing nucleotide triphosphate hydrolases"/>
    <property type="match status" value="1"/>
</dbReference>
<evidence type="ECO:0000313" key="5">
    <source>
        <dbReference type="EMBL" id="QQP49641.1"/>
    </source>
</evidence>
<evidence type="ECO:0000256" key="1">
    <source>
        <dbReference type="ARBA" id="ARBA00023054"/>
    </source>
</evidence>
<dbReference type="GO" id="GO:0005694">
    <property type="term" value="C:chromosome"/>
    <property type="evidence" value="ECO:0007669"/>
    <property type="project" value="InterPro"/>
</dbReference>
<proteinExistence type="predicted"/>
<dbReference type="Pfam" id="PF02463">
    <property type="entry name" value="SMC_N"/>
    <property type="match status" value="1"/>
</dbReference>
<sequence>MNVIVNNAAAAGKILKHGNLARRTVMLPLDKISGYTINDNVLRSAQRIVGTDNVFRALDLITYEKSLSRAMEHIFGGSLVVRNLDQANKLAYHKDVSKVCVTLDGDVVKPSGDMSGGAASKGGSTLVQQANSLKGLHQEYKRLKTVYDKKESELKMIKSRLAQTKHHQLTEEFSELTANCEELESRISESRKVENESSTAVKDIEYKIKNAKSIKEKELKETEKEVKACKKAEAEAKAKWSEKESEDASIKLEISELEKSIKSAEEQLAATEEAIVQLEKQHAESMGSVDDMKLLVQEAKEAVKAQKNSLSSNNKEINAEKSKEEQILKTNTERELEIQQLKHKISKATEEARDAERTVRTMLEKYEWISDDRQFFGKANTAYDFASTDPKEAGRKIQKLEETKEKLSKTVNMRAMKMLGKAEEQFNDLMRKKTTVETDKAKIYKVIEELDIKKKEELRKAWGIVNDSFGKIFSALLPGAKAKLQPPEGQDVLDGLEVRIGFGDVWKESLSELSGGQRSLVALSLILSLLKFNPAPLYILDEVDAALDLSHTQNIGNMLKNISRILR</sequence>
<evidence type="ECO:0000259" key="3">
    <source>
        <dbReference type="Pfam" id="PF02463"/>
    </source>
</evidence>
<feature type="compositionally biased region" description="Polar residues" evidence="2">
    <location>
        <begin position="306"/>
        <end position="316"/>
    </location>
</feature>
<dbReference type="Gene3D" id="3.30.70.1620">
    <property type="match status" value="1"/>
</dbReference>
<dbReference type="InterPro" id="IPR027417">
    <property type="entry name" value="P-loop_NTPase"/>
</dbReference>